<dbReference type="OrthoDB" id="228033at2"/>
<evidence type="ECO:0000259" key="2">
    <source>
        <dbReference type="Pfam" id="PF13785"/>
    </source>
</evidence>
<evidence type="ECO:0000313" key="4">
    <source>
        <dbReference type="Proteomes" id="UP000225972"/>
    </source>
</evidence>
<evidence type="ECO:0000313" key="3">
    <source>
        <dbReference type="EMBL" id="SMX30239.1"/>
    </source>
</evidence>
<keyword evidence="1" id="KW-0812">Transmembrane</keyword>
<organism evidence="3 4">
    <name type="scientific">Pelagimonas phthalicica</name>
    <dbReference type="NCBI Taxonomy" id="1037362"/>
    <lineage>
        <taxon>Bacteria</taxon>
        <taxon>Pseudomonadati</taxon>
        <taxon>Pseudomonadota</taxon>
        <taxon>Alphaproteobacteria</taxon>
        <taxon>Rhodobacterales</taxon>
        <taxon>Roseobacteraceae</taxon>
        <taxon>Pelagimonas</taxon>
    </lineage>
</organism>
<protein>
    <recommendedName>
        <fullName evidence="2">DUF4178 domain-containing protein</fullName>
    </recommendedName>
</protein>
<keyword evidence="1" id="KW-1133">Transmembrane helix</keyword>
<feature type="transmembrane region" description="Helical" evidence="1">
    <location>
        <begin position="244"/>
        <end position="266"/>
    </location>
</feature>
<dbReference type="EMBL" id="FXXP01000003">
    <property type="protein sequence ID" value="SMX30239.1"/>
    <property type="molecule type" value="Genomic_DNA"/>
</dbReference>
<dbReference type="RefSeq" id="WP_099249111.1">
    <property type="nucleotide sequence ID" value="NZ_FXXP01000003.1"/>
</dbReference>
<keyword evidence="4" id="KW-1185">Reference proteome</keyword>
<proteinExistence type="predicted"/>
<feature type="transmembrane region" description="Helical" evidence="1">
    <location>
        <begin position="395"/>
        <end position="413"/>
    </location>
</feature>
<reference evidence="4" key="1">
    <citation type="submission" date="2017-05" db="EMBL/GenBank/DDBJ databases">
        <authorList>
            <person name="Rodrigo-Torres L."/>
            <person name="Arahal R. D."/>
            <person name="Lucena T."/>
        </authorList>
    </citation>
    <scope>NUCLEOTIDE SEQUENCE [LARGE SCALE GENOMIC DNA]</scope>
    <source>
        <strain evidence="4">CECT 8649</strain>
    </source>
</reference>
<dbReference type="Pfam" id="PF13785">
    <property type="entry name" value="DUF4178"/>
    <property type="match status" value="1"/>
</dbReference>
<gene>
    <name evidence="3" type="ORF">TRP8649_04382</name>
</gene>
<dbReference type="InterPro" id="IPR025235">
    <property type="entry name" value="DUF4178"/>
</dbReference>
<accession>A0A238JHU8</accession>
<dbReference type="AlphaFoldDB" id="A0A238JHU8"/>
<keyword evidence="1" id="KW-0472">Membrane</keyword>
<name>A0A238JHU8_9RHOB</name>
<sequence>MTRSGDLTTINCTSCGAGLDVLGGGRVTVHVCPYCGSELDAQEDYKVLRTFADLKRPDTPFKLGMKGKILDVEYTVIGTLEHKETYAGRTWTWIDHQLFSPTHGYAYLTLDDGHVTFSRRFRGPGWISESQVERSEAPPAIQVKGDRFKYYETSTSEVTFAEGEFTWAVRIGDKSTTVSAMSDDAMLGFSTTDKEREVYRTTYLPRDEIAKSFGVELPKLSKKVHPLMPFSGGENFKFVRNMSALFALLCIIISFVMGLSGGRTIVSEVGLPVVGLPVEIPFEVTQTNKLLEIALSGDVSNSWASVGFTVQDPDGEILFGAGRVMERYHGWDDGNWSEGSGKANLRFVPEKAGTYQINLGEAESGIWTGAAKRDQPKQAISRLDLRIREGQMSGVLPFWAAILFGGVAIWQFIRRWRHKSKRWAGGDWDD</sequence>
<evidence type="ECO:0000256" key="1">
    <source>
        <dbReference type="SAM" id="Phobius"/>
    </source>
</evidence>
<dbReference type="Proteomes" id="UP000225972">
    <property type="component" value="Unassembled WGS sequence"/>
</dbReference>
<feature type="domain" description="DUF4178" evidence="2">
    <location>
        <begin position="63"/>
        <end position="205"/>
    </location>
</feature>